<dbReference type="EMBL" id="CP003614">
    <property type="protein sequence ID" value="AFZ09739.1"/>
    <property type="molecule type" value="Genomic_DNA"/>
</dbReference>
<dbReference type="KEGG" id="oni:Osc7112_5512"/>
<keyword evidence="2" id="KW-1185">Reference proteome</keyword>
<organism evidence="1 2">
    <name type="scientific">Phormidium nigroviride PCC 7112</name>
    <dbReference type="NCBI Taxonomy" id="179408"/>
    <lineage>
        <taxon>Bacteria</taxon>
        <taxon>Bacillati</taxon>
        <taxon>Cyanobacteriota</taxon>
        <taxon>Cyanophyceae</taxon>
        <taxon>Oscillatoriophycideae</taxon>
        <taxon>Oscillatoriales</taxon>
        <taxon>Oscillatoriaceae</taxon>
        <taxon>Phormidium</taxon>
    </lineage>
</organism>
<reference evidence="1 2" key="1">
    <citation type="submission" date="2012-05" db="EMBL/GenBank/DDBJ databases">
        <title>Finished chromosome of genome of Oscillatoria sp. PCC 7112.</title>
        <authorList>
            <consortium name="US DOE Joint Genome Institute"/>
            <person name="Gugger M."/>
            <person name="Coursin T."/>
            <person name="Rippka R."/>
            <person name="Tandeau De Marsac N."/>
            <person name="Huntemann M."/>
            <person name="Wei C.-L."/>
            <person name="Han J."/>
            <person name="Detter J.C."/>
            <person name="Han C."/>
            <person name="Tapia R."/>
            <person name="Davenport K."/>
            <person name="Daligault H."/>
            <person name="Erkkila T."/>
            <person name="Gu W."/>
            <person name="Munk A.C.C."/>
            <person name="Teshima H."/>
            <person name="Xu Y."/>
            <person name="Chain P."/>
            <person name="Chen A."/>
            <person name="Krypides N."/>
            <person name="Mavromatis K."/>
            <person name="Markowitz V."/>
            <person name="Szeto E."/>
            <person name="Ivanova N."/>
            <person name="Mikhailova N."/>
            <person name="Ovchinnikova G."/>
            <person name="Pagani I."/>
            <person name="Pati A."/>
            <person name="Goodwin L."/>
            <person name="Peters L."/>
            <person name="Pitluck S."/>
            <person name="Woyke T."/>
            <person name="Kerfeld C."/>
        </authorList>
    </citation>
    <scope>NUCLEOTIDE SEQUENCE [LARGE SCALE GENOMIC DNA]</scope>
    <source>
        <strain evidence="1 2">PCC 7112</strain>
    </source>
</reference>
<accession>K9VQB3</accession>
<dbReference type="RefSeq" id="WP_015178945.1">
    <property type="nucleotide sequence ID" value="NC_019729.1"/>
</dbReference>
<dbReference type="AlphaFoldDB" id="K9VQB3"/>
<protein>
    <submittedName>
        <fullName evidence="1">CRISPR-associated protein Csc1</fullName>
    </submittedName>
</protein>
<evidence type="ECO:0000313" key="1">
    <source>
        <dbReference type="EMBL" id="AFZ09739.1"/>
    </source>
</evidence>
<proteinExistence type="predicted"/>
<dbReference type="Pfam" id="PF26241">
    <property type="entry name" value="Cas_Csc1"/>
    <property type="match status" value="1"/>
</dbReference>
<evidence type="ECO:0000313" key="2">
    <source>
        <dbReference type="Proteomes" id="UP000010478"/>
    </source>
</evidence>
<dbReference type="STRING" id="179408.Osc7112_5512"/>
<name>K9VQB3_9CYAN</name>
<dbReference type="Proteomes" id="UP000010478">
    <property type="component" value="Chromosome"/>
</dbReference>
<dbReference type="eggNOG" id="ENOG502Z9AK">
    <property type="taxonomic scope" value="Bacteria"/>
</dbReference>
<dbReference type="NCBIfam" id="TIGR03159">
    <property type="entry name" value="cas_Csc1"/>
    <property type="match status" value="1"/>
</dbReference>
<gene>
    <name evidence="1" type="ORF">Osc7112_5512</name>
</gene>
<dbReference type="PATRIC" id="fig|179408.3.peg.6879"/>
<dbReference type="InterPro" id="IPR017576">
    <property type="entry name" value="CRISPR-assoc_prot_Csc1"/>
</dbReference>
<dbReference type="HOGENOM" id="CLU_095955_0_0_3"/>
<dbReference type="OrthoDB" id="49508at2"/>
<sequence>MPQLELFRTSFTSIIAYQTARLVELWCAEPVFFASRELSDTYYTEGAIGNYALAYALGWARSPYRLTGQDTSRPRYIEDLTPLSGNSYILPAWPAGGTLSFRFERFNALSDSYWYAMTNNRVATAREDLPLSRTGKKPSTYRPSNFPQTGRLRVIERGNRFQTLVFGDRELPEYIRVGKFTSKVRVEIVKKLDFVQLPRGDYRCNTYLSAADLPANIELLAFDLISMPPASLLKNLSFRGEALQAGDFILPANLEFCGGNNNGSSEN</sequence>